<feature type="domain" description="NADH:ubiquinone oxidoreductase 30kDa subunit" evidence="1">
    <location>
        <begin position="45"/>
        <end position="144"/>
    </location>
</feature>
<reference evidence="3" key="1">
    <citation type="submission" date="2016-12" db="EMBL/GenBank/DDBJ databases">
        <title>Draft Genome Sequences od Carboxydothermus pertinax and islandicus, Hydrogenogenic Carboxydotrophic Bacteria.</title>
        <authorList>
            <person name="Fukuyama Y."/>
            <person name="Ohmae K."/>
            <person name="Yoneda Y."/>
            <person name="Yoshida T."/>
            <person name="Sako Y."/>
        </authorList>
    </citation>
    <scope>NUCLEOTIDE SEQUENCE [LARGE SCALE GENOMIC DNA]</scope>
    <source>
        <strain evidence="3">Ug1</strain>
    </source>
</reference>
<organism evidence="2 3">
    <name type="scientific">Carboxydothermus pertinax</name>
    <dbReference type="NCBI Taxonomy" id="870242"/>
    <lineage>
        <taxon>Bacteria</taxon>
        <taxon>Bacillati</taxon>
        <taxon>Bacillota</taxon>
        <taxon>Clostridia</taxon>
        <taxon>Thermoanaerobacterales</taxon>
        <taxon>Thermoanaerobacteraceae</taxon>
        <taxon>Carboxydothermus</taxon>
    </lineage>
</organism>
<evidence type="ECO:0000313" key="3">
    <source>
        <dbReference type="Proteomes" id="UP000187485"/>
    </source>
</evidence>
<dbReference type="RefSeq" id="WP_075858304.1">
    <property type="nucleotide sequence ID" value="NZ_BDJK01000006.1"/>
</dbReference>
<dbReference type="InterPro" id="IPR001268">
    <property type="entry name" value="NADH_UbQ_OxRdtase_30kDa_su"/>
</dbReference>
<evidence type="ECO:0000259" key="1">
    <source>
        <dbReference type="Pfam" id="PF00329"/>
    </source>
</evidence>
<proteinExistence type="predicted"/>
<dbReference type="InterPro" id="IPR037232">
    <property type="entry name" value="NADH_quin_OxRdtase_su_C/D-like"/>
</dbReference>
<keyword evidence="3" id="KW-1185">Reference proteome</keyword>
<dbReference type="STRING" id="870242.cpu_03720"/>
<dbReference type="Proteomes" id="UP000187485">
    <property type="component" value="Unassembled WGS sequence"/>
</dbReference>
<comment type="caution">
    <text evidence="2">The sequence shown here is derived from an EMBL/GenBank/DDBJ whole genome shotgun (WGS) entry which is preliminary data.</text>
</comment>
<gene>
    <name evidence="2" type="ORF">cpu_03720</name>
</gene>
<dbReference type="OrthoDB" id="9803286at2"/>
<dbReference type="PANTHER" id="PTHR43485:SF1">
    <property type="entry name" value="FORMATE HYDROGENLYASE SUBUNIT 5-RELATED"/>
    <property type="match status" value="1"/>
</dbReference>
<dbReference type="SUPFAM" id="SSF143243">
    <property type="entry name" value="Nqo5-like"/>
    <property type="match status" value="1"/>
</dbReference>
<dbReference type="Pfam" id="PF00329">
    <property type="entry name" value="Complex1_30kDa"/>
    <property type="match status" value="1"/>
</dbReference>
<dbReference type="InterPro" id="IPR052197">
    <property type="entry name" value="ComplexI_49kDa-like"/>
</dbReference>
<dbReference type="PANTHER" id="PTHR43485">
    <property type="entry name" value="HYDROGENASE-4 COMPONENT G"/>
    <property type="match status" value="1"/>
</dbReference>
<accession>A0A1L8CSG5</accession>
<protein>
    <submittedName>
        <fullName evidence="2">NADH dehydrogenase</fullName>
    </submittedName>
</protein>
<sequence>MVRNIQEEFTEKLTRALGAEFSLRWERNSKGVVTGWCRLHDHRHITTVALIVASLGGRVITITAYKTKDDQQRDSHEIAYHFDLDGCTCTVTIEVPGDSGKVNSITPILKSADWTERELQELYGIKVVGHPNPKRLFLDDTIDEGIMNDFIPLSIAMQGATSKTLWEKVLAATSQEGEVK</sequence>
<dbReference type="GO" id="GO:0008137">
    <property type="term" value="F:NADH dehydrogenase (ubiquinone) activity"/>
    <property type="evidence" value="ECO:0007669"/>
    <property type="project" value="InterPro"/>
</dbReference>
<dbReference type="AlphaFoldDB" id="A0A1L8CSG5"/>
<dbReference type="EMBL" id="BDJK01000006">
    <property type="protein sequence ID" value="GAV21862.1"/>
    <property type="molecule type" value="Genomic_DNA"/>
</dbReference>
<dbReference type="Gene3D" id="3.30.460.80">
    <property type="entry name" value="NADH:ubiquinone oxidoreductase, 30kDa subunit"/>
    <property type="match status" value="1"/>
</dbReference>
<evidence type="ECO:0000313" key="2">
    <source>
        <dbReference type="EMBL" id="GAV21862.1"/>
    </source>
</evidence>
<name>A0A1L8CSG5_9THEO</name>